<dbReference type="CDD" id="cd16433">
    <property type="entry name" value="CheB"/>
    <property type="match status" value="2"/>
</dbReference>
<evidence type="ECO:0000256" key="1">
    <source>
        <dbReference type="ARBA" id="ARBA00022801"/>
    </source>
</evidence>
<dbReference type="Gene3D" id="3.40.50.180">
    <property type="entry name" value="Methylesterase CheB, C-terminal domain"/>
    <property type="match status" value="2"/>
</dbReference>
<dbReference type="Proteomes" id="UP000718564">
    <property type="component" value="Unassembled WGS sequence"/>
</dbReference>
<comment type="catalytic activity">
    <reaction evidence="3">
        <text>[protein]-L-glutamate 5-O-methyl ester + H2O = L-glutamyl-[protein] + methanol + H(+)</text>
        <dbReference type="Rhea" id="RHEA:23236"/>
        <dbReference type="Rhea" id="RHEA-COMP:10208"/>
        <dbReference type="Rhea" id="RHEA-COMP:10311"/>
        <dbReference type="ChEBI" id="CHEBI:15377"/>
        <dbReference type="ChEBI" id="CHEBI:15378"/>
        <dbReference type="ChEBI" id="CHEBI:17790"/>
        <dbReference type="ChEBI" id="CHEBI:29973"/>
        <dbReference type="ChEBI" id="CHEBI:82795"/>
        <dbReference type="EC" id="3.1.1.61"/>
    </reaction>
</comment>
<dbReference type="InterPro" id="IPR035909">
    <property type="entry name" value="CheB_C"/>
</dbReference>
<dbReference type="PANTHER" id="PTHR42872:SF6">
    <property type="entry name" value="PROTEIN-GLUTAMATE METHYLESTERASE_PROTEIN-GLUTAMINE GLUTAMINASE"/>
    <property type="match status" value="1"/>
</dbReference>
<dbReference type="RefSeq" id="WP_169153466.1">
    <property type="nucleotide sequence ID" value="NZ_CAWPJE010000235.1"/>
</dbReference>
<evidence type="ECO:0000313" key="7">
    <source>
        <dbReference type="Proteomes" id="UP000718564"/>
    </source>
</evidence>
<feature type="domain" description="CheB-type methylesterase" evidence="5">
    <location>
        <begin position="1"/>
        <end position="183"/>
    </location>
</feature>
<dbReference type="InterPro" id="IPR000673">
    <property type="entry name" value="Sig_transdc_resp-reg_Me-estase"/>
</dbReference>
<feature type="active site" evidence="4">
    <location>
        <position position="39"/>
    </location>
</feature>
<reference evidence="6 7" key="1">
    <citation type="submission" date="2018-06" db="EMBL/GenBank/DDBJ databases">
        <title>Comparative genomics of Brasilonema spp. strains.</title>
        <authorList>
            <person name="Alvarenga D.O."/>
            <person name="Fiore M.F."/>
            <person name="Varani A.M."/>
        </authorList>
    </citation>
    <scope>NUCLEOTIDE SEQUENCE [LARGE SCALE GENOMIC DNA]</scope>
    <source>
        <strain evidence="6 7">SPC951</strain>
    </source>
</reference>
<feature type="active site" evidence="4">
    <location>
        <position position="12"/>
    </location>
</feature>
<feature type="active site" evidence="4">
    <location>
        <position position="131"/>
    </location>
</feature>
<sequence>MPGHDIIVIGASAGGVEALKELVAPLPKDLRAAIFIVVHIFAQSKSFLPDILSRCGSLRATHAKDAEAIEHGHIYVAPPDYHLLVKRGYIRVVQGPKENRSRPAVDPLFRTAAKAYKSRVVGVVLSGTLDDGTAGLIDIKKLGGVAVVQNPDDALFSGMPNNAIEHVDVDYILPVVSIAPLLVHLACEPIPDQGALNMSNEDELEMEPDIVEVDGAGLRNKGLPGISAGLGCPDCGGVLFQLQERNLLQFRCRVGHAFSAASLQAAQAQVQEEALWAAIRSLEERAELMSNMATDARSKNRTKSANLFEAQAQEAQQRSDFIRQALFMGQLPVGATGTAINQVPNKGTEQELTADKVVVLAAGDGGISALSQILVALPVNFPAAIIVVQHLDTQSDPSLMAIALTDSITLPLKLAQEGERLRAGTIYFAPPNEHLFVTPNGTVCLSQAVLVDFVRPSADLLLESVAASFKHRAIAVVLSGTGNDGALGVQAIHQMGGKVITSDDSTSEFFDMPDAAIATGTVDFVLPVNEIASSLLNLVTEATD</sequence>
<dbReference type="SUPFAM" id="SSF52738">
    <property type="entry name" value="Methylesterase CheB, C-terminal domain"/>
    <property type="match status" value="2"/>
</dbReference>
<dbReference type="Pfam" id="PF01339">
    <property type="entry name" value="CheB_methylest"/>
    <property type="match status" value="2"/>
</dbReference>
<proteinExistence type="predicted"/>
<evidence type="ECO:0000259" key="5">
    <source>
        <dbReference type="PROSITE" id="PS50122"/>
    </source>
</evidence>
<comment type="caution">
    <text evidence="4">Lacks conserved residue(s) required for the propagation of feature annotation.</text>
</comment>
<organism evidence="6 7">
    <name type="scientific">Brasilonema bromeliae SPC951</name>
    <dbReference type="NCBI Taxonomy" id="385972"/>
    <lineage>
        <taxon>Bacteria</taxon>
        <taxon>Bacillati</taxon>
        <taxon>Cyanobacteriota</taxon>
        <taxon>Cyanophyceae</taxon>
        <taxon>Nostocales</taxon>
        <taxon>Scytonemataceae</taxon>
        <taxon>Brasilonema</taxon>
        <taxon>Bromeliae group (in: Brasilonema)</taxon>
    </lineage>
</organism>
<keyword evidence="4" id="KW-0145">Chemotaxis</keyword>
<dbReference type="PROSITE" id="PS50122">
    <property type="entry name" value="CHEB"/>
    <property type="match status" value="2"/>
</dbReference>
<keyword evidence="1 4" id="KW-0378">Hydrolase</keyword>
<keyword evidence="7" id="KW-1185">Reference proteome</keyword>
<evidence type="ECO:0000313" key="6">
    <source>
        <dbReference type="EMBL" id="NMG18175.1"/>
    </source>
</evidence>
<evidence type="ECO:0000256" key="3">
    <source>
        <dbReference type="ARBA" id="ARBA00048267"/>
    </source>
</evidence>
<comment type="caution">
    <text evidence="6">The sequence shown here is derived from an EMBL/GenBank/DDBJ whole genome shotgun (WGS) entry which is preliminary data.</text>
</comment>
<dbReference type="EC" id="3.1.1.61" evidence="2"/>
<dbReference type="EMBL" id="QMEB01000005">
    <property type="protein sequence ID" value="NMG18175.1"/>
    <property type="molecule type" value="Genomic_DNA"/>
</dbReference>
<gene>
    <name evidence="6" type="ORF">DP116_01430</name>
</gene>
<dbReference type="PANTHER" id="PTHR42872">
    <property type="entry name" value="PROTEIN-GLUTAMATE METHYLESTERASE/PROTEIN-GLUTAMINE GLUTAMINASE"/>
    <property type="match status" value="1"/>
</dbReference>
<protein>
    <recommendedName>
        <fullName evidence="2">protein-glutamate methylesterase</fullName>
        <ecNumber evidence="2">3.1.1.61</ecNumber>
    </recommendedName>
</protein>
<name>A0ABX1P1I9_9CYAN</name>
<feature type="domain" description="CheB-type methylesterase" evidence="5">
    <location>
        <begin position="351"/>
        <end position="542"/>
    </location>
</feature>
<accession>A0ABX1P1I9</accession>
<evidence type="ECO:0000256" key="4">
    <source>
        <dbReference type="PROSITE-ProRule" id="PRU00050"/>
    </source>
</evidence>
<evidence type="ECO:0000256" key="2">
    <source>
        <dbReference type="ARBA" id="ARBA00039140"/>
    </source>
</evidence>